<sequence length="256" mass="29377">MMSKDCFEEYQRFLHQNPNLELTLAKVADILFECQKFRALANPLGKDAQYFDFEANNNKIDSMLTTRALPEKHDPDLIPPVQNTNLHCQTTCLKKIFRLKSIIKIRNQSGCKLQRKNEFLASQLAERENTISHLQDQVQELTIALKTQTVKSTTTHSGLLDRAKPYFLSGFKYVLALLIFMSIFKFILCFLMITIVEMLGGEMWLLGLKPFPIVSYPSQIPACSNAMVYLNYLNHYRQVFPSQLVCIEPGFGRGLV</sequence>
<dbReference type="Proteomes" id="UP000324748">
    <property type="component" value="Unassembled WGS sequence"/>
</dbReference>
<name>A0A5B0Q738_PUCGR</name>
<feature type="transmembrane region" description="Helical" evidence="2">
    <location>
        <begin position="173"/>
        <end position="196"/>
    </location>
</feature>
<keyword evidence="2" id="KW-0472">Membrane</keyword>
<comment type="caution">
    <text evidence="3">The sequence shown here is derived from an EMBL/GenBank/DDBJ whole genome shotgun (WGS) entry which is preliminary data.</text>
</comment>
<keyword evidence="2" id="KW-0812">Transmembrane</keyword>
<evidence type="ECO:0000256" key="1">
    <source>
        <dbReference type="SAM" id="Coils"/>
    </source>
</evidence>
<reference evidence="3 4" key="1">
    <citation type="submission" date="2019-05" db="EMBL/GenBank/DDBJ databases">
        <title>Emergence of the Ug99 lineage of the wheat stem rust pathogen through somatic hybridization.</title>
        <authorList>
            <person name="Li F."/>
            <person name="Upadhyaya N.M."/>
            <person name="Sperschneider J."/>
            <person name="Matny O."/>
            <person name="Nguyen-Phuc H."/>
            <person name="Mago R."/>
            <person name="Raley C."/>
            <person name="Miller M.E."/>
            <person name="Silverstein K.A.T."/>
            <person name="Henningsen E."/>
            <person name="Hirsch C.D."/>
            <person name="Visser B."/>
            <person name="Pretorius Z.A."/>
            <person name="Steffenson B.J."/>
            <person name="Schwessinger B."/>
            <person name="Dodds P.N."/>
            <person name="Figueroa M."/>
        </authorList>
    </citation>
    <scope>NUCLEOTIDE SEQUENCE [LARGE SCALE GENOMIC DNA]</scope>
    <source>
        <strain evidence="3">21-0</strain>
    </source>
</reference>
<evidence type="ECO:0000313" key="4">
    <source>
        <dbReference type="Proteomes" id="UP000324748"/>
    </source>
</evidence>
<protein>
    <submittedName>
        <fullName evidence="3">Uncharacterized protein</fullName>
    </submittedName>
</protein>
<evidence type="ECO:0000313" key="3">
    <source>
        <dbReference type="EMBL" id="KAA1109028.1"/>
    </source>
</evidence>
<evidence type="ECO:0000256" key="2">
    <source>
        <dbReference type="SAM" id="Phobius"/>
    </source>
</evidence>
<feature type="coiled-coil region" evidence="1">
    <location>
        <begin position="117"/>
        <end position="144"/>
    </location>
</feature>
<keyword evidence="1" id="KW-0175">Coiled coil</keyword>
<keyword evidence="2" id="KW-1133">Transmembrane helix</keyword>
<proteinExistence type="predicted"/>
<organism evidence="3 4">
    <name type="scientific">Puccinia graminis f. sp. tritici</name>
    <dbReference type="NCBI Taxonomy" id="56615"/>
    <lineage>
        <taxon>Eukaryota</taxon>
        <taxon>Fungi</taxon>
        <taxon>Dikarya</taxon>
        <taxon>Basidiomycota</taxon>
        <taxon>Pucciniomycotina</taxon>
        <taxon>Pucciniomycetes</taxon>
        <taxon>Pucciniales</taxon>
        <taxon>Pucciniaceae</taxon>
        <taxon>Puccinia</taxon>
    </lineage>
</organism>
<dbReference type="EMBL" id="VSWC01000028">
    <property type="protein sequence ID" value="KAA1109028.1"/>
    <property type="molecule type" value="Genomic_DNA"/>
</dbReference>
<dbReference type="OrthoDB" id="10599842at2759"/>
<gene>
    <name evidence="3" type="ORF">PGT21_031674</name>
</gene>
<keyword evidence="4" id="KW-1185">Reference proteome</keyword>
<accession>A0A5B0Q738</accession>
<dbReference type="AlphaFoldDB" id="A0A5B0Q738"/>